<feature type="signal peptide" evidence="1">
    <location>
        <begin position="1"/>
        <end position="26"/>
    </location>
</feature>
<gene>
    <name evidence="2" type="ORF">C8Q71DRAFT_717841</name>
</gene>
<dbReference type="GeneID" id="72001925"/>
<dbReference type="Gene3D" id="2.60.120.260">
    <property type="entry name" value="Galactose-binding domain-like"/>
    <property type="match status" value="1"/>
</dbReference>
<keyword evidence="3" id="KW-1185">Reference proteome</keyword>
<name>A0ABQ8JZW4_9APHY</name>
<keyword evidence="1" id="KW-0732">Signal</keyword>
<dbReference type="EMBL" id="JADCUA010000036">
    <property type="protein sequence ID" value="KAH9829632.1"/>
    <property type="molecule type" value="Genomic_DNA"/>
</dbReference>
<feature type="chain" id="PRO_5047480937" evidence="1">
    <location>
        <begin position="27"/>
        <end position="192"/>
    </location>
</feature>
<evidence type="ECO:0000313" key="2">
    <source>
        <dbReference type="EMBL" id="KAH9829632.1"/>
    </source>
</evidence>
<protein>
    <submittedName>
        <fullName evidence="2">Uncharacterized protein</fullName>
    </submittedName>
</protein>
<comment type="caution">
    <text evidence="2">The sequence shown here is derived from an EMBL/GenBank/DDBJ whole genome shotgun (WGS) entry which is preliminary data.</text>
</comment>
<accession>A0ABQ8JZW4</accession>
<reference evidence="2 3" key="1">
    <citation type="journal article" date="2021" name="Environ. Microbiol.">
        <title>Gene family expansions and transcriptome signatures uncover fungal adaptations to wood decay.</title>
        <authorList>
            <person name="Hage H."/>
            <person name="Miyauchi S."/>
            <person name="Viragh M."/>
            <person name="Drula E."/>
            <person name="Min B."/>
            <person name="Chaduli D."/>
            <person name="Navarro D."/>
            <person name="Favel A."/>
            <person name="Norest M."/>
            <person name="Lesage-Meessen L."/>
            <person name="Balint B."/>
            <person name="Merenyi Z."/>
            <person name="de Eugenio L."/>
            <person name="Morin E."/>
            <person name="Martinez A.T."/>
            <person name="Baldrian P."/>
            <person name="Stursova M."/>
            <person name="Martinez M.J."/>
            <person name="Novotny C."/>
            <person name="Magnuson J.K."/>
            <person name="Spatafora J.W."/>
            <person name="Maurice S."/>
            <person name="Pangilinan J."/>
            <person name="Andreopoulos W."/>
            <person name="LaButti K."/>
            <person name="Hundley H."/>
            <person name="Na H."/>
            <person name="Kuo A."/>
            <person name="Barry K."/>
            <person name="Lipzen A."/>
            <person name="Henrissat B."/>
            <person name="Riley R."/>
            <person name="Ahrendt S."/>
            <person name="Nagy L.G."/>
            <person name="Grigoriev I.V."/>
            <person name="Martin F."/>
            <person name="Rosso M.N."/>
        </authorList>
    </citation>
    <scope>NUCLEOTIDE SEQUENCE [LARGE SCALE GENOMIC DNA]</scope>
    <source>
        <strain evidence="2 3">CIRM-BRFM 1785</strain>
    </source>
</reference>
<proteinExistence type="predicted"/>
<organism evidence="2 3">
    <name type="scientific">Rhodofomes roseus</name>
    <dbReference type="NCBI Taxonomy" id="34475"/>
    <lineage>
        <taxon>Eukaryota</taxon>
        <taxon>Fungi</taxon>
        <taxon>Dikarya</taxon>
        <taxon>Basidiomycota</taxon>
        <taxon>Agaricomycotina</taxon>
        <taxon>Agaricomycetes</taxon>
        <taxon>Polyporales</taxon>
        <taxon>Rhodofomes</taxon>
    </lineage>
</organism>
<dbReference type="Proteomes" id="UP000814176">
    <property type="component" value="Unassembled WGS sequence"/>
</dbReference>
<dbReference type="RefSeq" id="XP_047773075.1">
    <property type="nucleotide sequence ID" value="XM_047921193.1"/>
</dbReference>
<evidence type="ECO:0000313" key="3">
    <source>
        <dbReference type="Proteomes" id="UP000814176"/>
    </source>
</evidence>
<sequence length="192" mass="21382">MRRHRNRYGQVACLTILALLSTPGSCQTTGYRTIDDYYGDSVTGQKPVYSEGWNYGPTCSDCLVRPYAAYTFEGSWHDVTASPTDTSPRNVTLTFNAGTAIWVYCIIPNYIPYATTLVDLSFQLDGLGLATYYDVPNPNDTYWYNATVFSRTGLSNEVHTLVMVVNGERSASYAAFDWAEYSSVISLMSLSQ</sequence>
<evidence type="ECO:0000256" key="1">
    <source>
        <dbReference type="SAM" id="SignalP"/>
    </source>
</evidence>